<comment type="caution">
    <text evidence="1">The sequence shown here is derived from an EMBL/GenBank/DDBJ whole genome shotgun (WGS) entry which is preliminary data.</text>
</comment>
<reference evidence="2" key="1">
    <citation type="submission" date="2017-03" db="EMBL/GenBank/DDBJ databases">
        <title>Phytopthora megakarya and P. palmivora, two closely related causual agents of cacao black pod achieved similar genome size and gene model numbers by different mechanisms.</title>
        <authorList>
            <person name="Ali S."/>
            <person name="Shao J."/>
            <person name="Larry D.J."/>
            <person name="Kronmiller B."/>
            <person name="Shen D."/>
            <person name="Strem M.D."/>
            <person name="Melnick R.L."/>
            <person name="Guiltinan M.J."/>
            <person name="Tyler B.M."/>
            <person name="Meinhardt L.W."/>
            <person name="Bailey B.A."/>
        </authorList>
    </citation>
    <scope>NUCLEOTIDE SEQUENCE [LARGE SCALE GENOMIC DNA]</scope>
    <source>
        <strain evidence="2">zdho120</strain>
    </source>
</reference>
<organism evidence="1 2">
    <name type="scientific">Phytophthora megakarya</name>
    <dbReference type="NCBI Taxonomy" id="4795"/>
    <lineage>
        <taxon>Eukaryota</taxon>
        <taxon>Sar</taxon>
        <taxon>Stramenopiles</taxon>
        <taxon>Oomycota</taxon>
        <taxon>Peronosporomycetes</taxon>
        <taxon>Peronosporales</taxon>
        <taxon>Peronosporaceae</taxon>
        <taxon>Phytophthora</taxon>
    </lineage>
</organism>
<evidence type="ECO:0000313" key="1">
    <source>
        <dbReference type="EMBL" id="OWY91375.1"/>
    </source>
</evidence>
<protein>
    <submittedName>
        <fullName evidence="1">Uncharacterized protein</fullName>
    </submittedName>
</protein>
<proteinExistence type="predicted"/>
<dbReference type="AlphaFoldDB" id="A0A225UE88"/>
<sequence length="70" mass="8236">MTRGLSREQVIRRVYRIRRVHFGRSIHDHVEVPPFSQARNGPLSQARDGSNFFHFNLTYAGENRPDRVVM</sequence>
<gene>
    <name evidence="1" type="ORF">PHMEG_00040070</name>
</gene>
<accession>A0A225UE88</accession>
<dbReference type="OrthoDB" id="125134at2759"/>
<name>A0A225UE88_9STRA</name>
<dbReference type="EMBL" id="NBNE01020395">
    <property type="protein sequence ID" value="OWY91375.1"/>
    <property type="molecule type" value="Genomic_DNA"/>
</dbReference>
<evidence type="ECO:0000313" key="2">
    <source>
        <dbReference type="Proteomes" id="UP000198211"/>
    </source>
</evidence>
<keyword evidence="2" id="KW-1185">Reference proteome</keyword>
<dbReference type="Proteomes" id="UP000198211">
    <property type="component" value="Unassembled WGS sequence"/>
</dbReference>